<accession>A0A512BFH5</accession>
<name>A0A512BFH5_9BACT</name>
<dbReference type="InterPro" id="IPR012910">
    <property type="entry name" value="Plug_dom"/>
</dbReference>
<keyword evidence="4 10" id="KW-0812">Transmembrane</keyword>
<dbReference type="GO" id="GO:0009279">
    <property type="term" value="C:cell outer membrane"/>
    <property type="evidence" value="ECO:0007669"/>
    <property type="project" value="UniProtKB-SubCell"/>
</dbReference>
<feature type="signal peptide" evidence="12">
    <location>
        <begin position="1"/>
        <end position="21"/>
    </location>
</feature>
<dbReference type="InterPro" id="IPR036942">
    <property type="entry name" value="Beta-barrel_TonB_sf"/>
</dbReference>
<evidence type="ECO:0000259" key="13">
    <source>
        <dbReference type="Pfam" id="PF00593"/>
    </source>
</evidence>
<sequence length="643" mass="71655">MTMAKKLLTSFFILAAIATNAQTDTLHGNRLDEVVVTANKYPQKQSTTGKVITVINKDQIEKSSGKTLSQLLNEQAGVTINGALNNAGAVQTIYVRGAASGRTLILLDGIPVNDPSMINNEFDLNLFSLDNIDRIEICKGAQSTLYGSDAIAGVINIITVSQDVAKAVNVKATLSEGTFGTFKGNVQLFGKKDKFTYSVRHARLFTNGFSSAYDSTGNKRFDKDRYDGNVTNAQLLFQASPALSLKSFIMYSKYKADIDAGVFTDEKDYSISNSSFTSGAGFTYKKSIATINGTYQFSQLTRDYLNDSIYKTSTIFEDNRYFGKTQFAELYTSLKVLKPLTLLAGADYRFSSYDNHYYSVSSFGPYSPKPFDASLHQEAVYSSINYSSANSKLNIELGGRINKHSRYGTNNTYTFNPSYAFTNQMRVFASVASGFKAPTLYQLSINENLKAEKSVNYEGGLQFNNEKISSRAVFFNRKINNGIDYNYISFKYFNYVKQVVDGLELETTVRPVKQFTLSANYTWIAAEETTQNRVTNKDTVTYDYSLRRPAHTINASIGWQPSNQLYVSITGKYVSSRKDVGGYQKADVLLKDYFIAGAHADFTLNKYVKFFADSQNIFNTKFFDVRGYNSIPAMFNGGVVLSW</sequence>
<dbReference type="CDD" id="cd01347">
    <property type="entry name" value="ligand_gated_channel"/>
    <property type="match status" value="1"/>
</dbReference>
<dbReference type="PANTHER" id="PTHR30069">
    <property type="entry name" value="TONB-DEPENDENT OUTER MEMBRANE RECEPTOR"/>
    <property type="match status" value="1"/>
</dbReference>
<keyword evidence="8 10" id="KW-0472">Membrane</keyword>
<dbReference type="PANTHER" id="PTHR30069:SF53">
    <property type="entry name" value="COLICIN I RECEPTOR-RELATED"/>
    <property type="match status" value="1"/>
</dbReference>
<organism evidence="15 16">
    <name type="scientific">Segetibacter aerophilus</name>
    <dbReference type="NCBI Taxonomy" id="670293"/>
    <lineage>
        <taxon>Bacteria</taxon>
        <taxon>Pseudomonadati</taxon>
        <taxon>Bacteroidota</taxon>
        <taxon>Chitinophagia</taxon>
        <taxon>Chitinophagales</taxon>
        <taxon>Chitinophagaceae</taxon>
        <taxon>Segetibacter</taxon>
    </lineage>
</organism>
<evidence type="ECO:0000256" key="5">
    <source>
        <dbReference type="ARBA" id="ARBA00022729"/>
    </source>
</evidence>
<evidence type="ECO:0000256" key="6">
    <source>
        <dbReference type="ARBA" id="ARBA00023065"/>
    </source>
</evidence>
<evidence type="ECO:0000256" key="12">
    <source>
        <dbReference type="SAM" id="SignalP"/>
    </source>
</evidence>
<evidence type="ECO:0000256" key="9">
    <source>
        <dbReference type="ARBA" id="ARBA00023237"/>
    </source>
</evidence>
<evidence type="ECO:0000313" key="16">
    <source>
        <dbReference type="Proteomes" id="UP000321513"/>
    </source>
</evidence>
<evidence type="ECO:0000256" key="8">
    <source>
        <dbReference type="ARBA" id="ARBA00023136"/>
    </source>
</evidence>
<dbReference type="Pfam" id="PF07715">
    <property type="entry name" value="Plug"/>
    <property type="match status" value="1"/>
</dbReference>
<feature type="domain" description="TonB-dependent receptor-like beta-barrel" evidence="13">
    <location>
        <begin position="211"/>
        <end position="616"/>
    </location>
</feature>
<evidence type="ECO:0000256" key="11">
    <source>
        <dbReference type="RuleBase" id="RU003357"/>
    </source>
</evidence>
<keyword evidence="7 11" id="KW-0798">TonB box</keyword>
<dbReference type="Proteomes" id="UP000321513">
    <property type="component" value="Unassembled WGS sequence"/>
</dbReference>
<dbReference type="Gene3D" id="2.40.170.20">
    <property type="entry name" value="TonB-dependent receptor, beta-barrel domain"/>
    <property type="match status" value="1"/>
</dbReference>
<comment type="subcellular location">
    <subcellularLocation>
        <location evidence="1 10">Cell outer membrane</location>
        <topology evidence="1 10">Multi-pass membrane protein</topology>
    </subcellularLocation>
</comment>
<evidence type="ECO:0000256" key="3">
    <source>
        <dbReference type="ARBA" id="ARBA00022452"/>
    </source>
</evidence>
<evidence type="ECO:0000313" key="15">
    <source>
        <dbReference type="EMBL" id="GEO10712.1"/>
    </source>
</evidence>
<comment type="similarity">
    <text evidence="10 11">Belongs to the TonB-dependent receptor family.</text>
</comment>
<dbReference type="GO" id="GO:0015344">
    <property type="term" value="F:siderophore uptake transmembrane transporter activity"/>
    <property type="evidence" value="ECO:0007669"/>
    <property type="project" value="TreeGrafter"/>
</dbReference>
<reference evidence="15 16" key="1">
    <citation type="submission" date="2019-07" db="EMBL/GenBank/DDBJ databases">
        <title>Whole genome shotgun sequence of Segetibacter aerophilus NBRC 106135.</title>
        <authorList>
            <person name="Hosoyama A."/>
            <person name="Uohara A."/>
            <person name="Ohji S."/>
            <person name="Ichikawa N."/>
        </authorList>
    </citation>
    <scope>NUCLEOTIDE SEQUENCE [LARGE SCALE GENOMIC DNA]</scope>
    <source>
        <strain evidence="15 16">NBRC 106135</strain>
    </source>
</reference>
<keyword evidence="6" id="KW-0406">Ion transport</keyword>
<dbReference type="AlphaFoldDB" id="A0A512BFH5"/>
<keyword evidence="5 12" id="KW-0732">Signal</keyword>
<protein>
    <submittedName>
        <fullName evidence="15">Vitamin B12 transporter BtuB</fullName>
    </submittedName>
</protein>
<dbReference type="EMBL" id="BJYT01000012">
    <property type="protein sequence ID" value="GEO10712.1"/>
    <property type="molecule type" value="Genomic_DNA"/>
</dbReference>
<dbReference type="PROSITE" id="PS52016">
    <property type="entry name" value="TONB_DEPENDENT_REC_3"/>
    <property type="match status" value="1"/>
</dbReference>
<evidence type="ECO:0000256" key="4">
    <source>
        <dbReference type="ARBA" id="ARBA00022692"/>
    </source>
</evidence>
<dbReference type="InterPro" id="IPR039426">
    <property type="entry name" value="TonB-dep_rcpt-like"/>
</dbReference>
<keyword evidence="16" id="KW-1185">Reference proteome</keyword>
<dbReference type="InterPro" id="IPR037066">
    <property type="entry name" value="Plug_dom_sf"/>
</dbReference>
<dbReference type="Pfam" id="PF00593">
    <property type="entry name" value="TonB_dep_Rec_b-barrel"/>
    <property type="match status" value="1"/>
</dbReference>
<dbReference type="GO" id="GO:0044718">
    <property type="term" value="P:siderophore transmembrane transport"/>
    <property type="evidence" value="ECO:0007669"/>
    <property type="project" value="TreeGrafter"/>
</dbReference>
<comment type="caution">
    <text evidence="15">The sequence shown here is derived from an EMBL/GenBank/DDBJ whole genome shotgun (WGS) entry which is preliminary data.</text>
</comment>
<feature type="domain" description="TonB-dependent receptor plug" evidence="14">
    <location>
        <begin position="45"/>
        <end position="154"/>
    </location>
</feature>
<feature type="chain" id="PRO_5022101059" evidence="12">
    <location>
        <begin position="22"/>
        <end position="643"/>
    </location>
</feature>
<gene>
    <name evidence="15" type="primary">btuB</name>
    <name evidence="15" type="ORF">SAE01_32080</name>
</gene>
<keyword evidence="9 10" id="KW-0998">Cell outer membrane</keyword>
<dbReference type="OrthoDB" id="9764669at2"/>
<proteinExistence type="inferred from homology"/>
<evidence type="ECO:0000256" key="2">
    <source>
        <dbReference type="ARBA" id="ARBA00022448"/>
    </source>
</evidence>
<dbReference type="InterPro" id="IPR000531">
    <property type="entry name" value="Beta-barrel_TonB"/>
</dbReference>
<dbReference type="Gene3D" id="2.170.130.10">
    <property type="entry name" value="TonB-dependent receptor, plug domain"/>
    <property type="match status" value="1"/>
</dbReference>
<dbReference type="SUPFAM" id="SSF56935">
    <property type="entry name" value="Porins"/>
    <property type="match status" value="1"/>
</dbReference>
<evidence type="ECO:0000256" key="10">
    <source>
        <dbReference type="PROSITE-ProRule" id="PRU01360"/>
    </source>
</evidence>
<evidence type="ECO:0000256" key="7">
    <source>
        <dbReference type="ARBA" id="ARBA00023077"/>
    </source>
</evidence>
<keyword evidence="2 10" id="KW-0813">Transport</keyword>
<keyword evidence="3 10" id="KW-1134">Transmembrane beta strand</keyword>
<evidence type="ECO:0000259" key="14">
    <source>
        <dbReference type="Pfam" id="PF07715"/>
    </source>
</evidence>
<evidence type="ECO:0000256" key="1">
    <source>
        <dbReference type="ARBA" id="ARBA00004571"/>
    </source>
</evidence>